<feature type="chain" id="PRO_5022257215" evidence="2">
    <location>
        <begin position="23"/>
        <end position="611"/>
    </location>
</feature>
<dbReference type="PANTHER" id="PTHR11575:SF24">
    <property type="entry name" value="5'-NUCLEOTIDASE"/>
    <property type="match status" value="1"/>
</dbReference>
<dbReference type="InterPro" id="IPR036907">
    <property type="entry name" value="5'-Nucleotdase_C_sf"/>
</dbReference>
<proteinExistence type="inferred from homology"/>
<keyword evidence="2" id="KW-0378">Hydrolase</keyword>
<dbReference type="Gene3D" id="3.60.21.10">
    <property type="match status" value="1"/>
</dbReference>
<comment type="caution">
    <text evidence="5">The sequence shown here is derived from an EMBL/GenBank/DDBJ whole genome shotgun (WGS) entry which is preliminary data.</text>
</comment>
<accession>A0A561B772</accession>
<sequence>MHASLKHLAMAGVVLATLSACGGSSSNSNGFIPFIPPPAPAPAPSPAPAPAAPGSMDVKLIAFNDLHGNLEPPRLSITAPAKEGGTVPVPAGGAAYLASAIASLKAKNENNAVVSAGDMIGASPLVSALFLDEPTIEAVNAMKIDFNAVGNHEFDKGQTELLRMKNGGCAKNTPLEPCRVNKAFPGANFGFLAANTVKTDGTTLFPATGMKSFTKDGATVKVAFIGMTLKGTPSIVTPAGVAGLSFKDEADTANALIPQLKAQGADAIVVVVHEGGTTTVGYNDKSCAGLGGDILPILDKLDASVDVVISGHTHRSYVCDYGKTNPAKPFLLTSAGQYGTLLTDINLTIDTRTRKVTAKSADNVIVQGEAYTSGANTVAVTDQYPVFGKNQEVAALVSQYLSVAAPLVQRVVGTLSGPATRTQTASRESVLGNLIADAQLAATSASNKGGAQIAFMNPGGVRADLVPAGDGSVTYGQIFSVQPFGNSLVVKTMTGAQIKAVLEQQFNSGSNTVASPRVLLPSRSLSYSYSLSAPAGSRISNMALNGTAMSDGASYRVTMNSFLATGGDNFTVFNQGTDTLGGDQDVDALEAYIKANSPLAPPAANRITALP</sequence>
<dbReference type="PRINTS" id="PR01607">
    <property type="entry name" value="APYRASEFAMLY"/>
</dbReference>
<dbReference type="GO" id="GO:0009166">
    <property type="term" value="P:nucleotide catabolic process"/>
    <property type="evidence" value="ECO:0007669"/>
    <property type="project" value="InterPro"/>
</dbReference>
<dbReference type="InterPro" id="IPR008334">
    <property type="entry name" value="5'-Nucleotdase_C"/>
</dbReference>
<dbReference type="SUPFAM" id="SSF56300">
    <property type="entry name" value="Metallo-dependent phosphatases"/>
    <property type="match status" value="1"/>
</dbReference>
<dbReference type="InterPro" id="IPR006179">
    <property type="entry name" value="5_nucleotidase/apyrase"/>
</dbReference>
<dbReference type="Pfam" id="PF02872">
    <property type="entry name" value="5_nucleotid_C"/>
    <property type="match status" value="1"/>
</dbReference>
<reference evidence="5 6" key="1">
    <citation type="submission" date="2019-06" db="EMBL/GenBank/DDBJ databases">
        <title>Sorghum-associated microbial communities from plants grown in Nebraska, USA.</title>
        <authorList>
            <person name="Schachtman D."/>
        </authorList>
    </citation>
    <scope>NUCLEOTIDE SEQUENCE [LARGE SCALE GENOMIC DNA]</scope>
    <source>
        <strain evidence="5 6">T529</strain>
    </source>
</reference>
<dbReference type="OrthoDB" id="9803927at2"/>
<feature type="domain" description="Calcineurin-like phosphoesterase" evidence="3">
    <location>
        <begin position="59"/>
        <end position="315"/>
    </location>
</feature>
<evidence type="ECO:0000256" key="2">
    <source>
        <dbReference type="RuleBase" id="RU362119"/>
    </source>
</evidence>
<dbReference type="SUPFAM" id="SSF55816">
    <property type="entry name" value="5'-nucleotidase (syn. UDP-sugar hydrolase), C-terminal domain"/>
    <property type="match status" value="1"/>
</dbReference>
<comment type="similarity">
    <text evidence="2">Belongs to the 5'-nucleotidase family.</text>
</comment>
<feature type="domain" description="5'-Nucleotidase C-terminal" evidence="4">
    <location>
        <begin position="411"/>
        <end position="574"/>
    </location>
</feature>
<dbReference type="InterPro" id="IPR004843">
    <property type="entry name" value="Calcineurin-like_PHP"/>
</dbReference>
<evidence type="ECO:0000256" key="1">
    <source>
        <dbReference type="ARBA" id="ARBA00022729"/>
    </source>
</evidence>
<evidence type="ECO:0000259" key="3">
    <source>
        <dbReference type="Pfam" id="PF00149"/>
    </source>
</evidence>
<gene>
    <name evidence="5" type="ORF">FB547_12049</name>
</gene>
<dbReference type="InterPro" id="IPR029052">
    <property type="entry name" value="Metallo-depent_PP-like"/>
</dbReference>
<protein>
    <submittedName>
        <fullName evidence="5">5'-nucleotidase</fullName>
    </submittedName>
</protein>
<dbReference type="GO" id="GO:0008768">
    <property type="term" value="F:UDP-sugar diphosphatase activity"/>
    <property type="evidence" value="ECO:0007669"/>
    <property type="project" value="TreeGrafter"/>
</dbReference>
<dbReference type="PROSITE" id="PS51257">
    <property type="entry name" value="PROKAR_LIPOPROTEIN"/>
    <property type="match status" value="1"/>
</dbReference>
<dbReference type="Pfam" id="PF00149">
    <property type="entry name" value="Metallophos"/>
    <property type="match status" value="1"/>
</dbReference>
<feature type="signal peptide" evidence="2">
    <location>
        <begin position="1"/>
        <end position="22"/>
    </location>
</feature>
<keyword evidence="1 2" id="KW-0732">Signal</keyword>
<dbReference type="EMBL" id="VIVL01000020">
    <property type="protein sequence ID" value="TWD74670.1"/>
    <property type="molecule type" value="Genomic_DNA"/>
</dbReference>
<dbReference type="Gene3D" id="3.90.780.10">
    <property type="entry name" value="5'-Nucleotidase, C-terminal domain"/>
    <property type="match status" value="1"/>
</dbReference>
<dbReference type="AlphaFoldDB" id="A0A561B772"/>
<dbReference type="PANTHER" id="PTHR11575">
    <property type="entry name" value="5'-NUCLEOTIDASE-RELATED"/>
    <property type="match status" value="1"/>
</dbReference>
<dbReference type="RefSeq" id="WP_145747574.1">
    <property type="nucleotide sequence ID" value="NZ_VIVL01000020.1"/>
</dbReference>
<dbReference type="Proteomes" id="UP000319722">
    <property type="component" value="Unassembled WGS sequence"/>
</dbReference>
<evidence type="ECO:0000313" key="6">
    <source>
        <dbReference type="Proteomes" id="UP000319722"/>
    </source>
</evidence>
<keyword evidence="2" id="KW-0547">Nucleotide-binding</keyword>
<dbReference type="GO" id="GO:0008253">
    <property type="term" value="F:5'-nucleotidase activity"/>
    <property type="evidence" value="ECO:0007669"/>
    <property type="project" value="TreeGrafter"/>
</dbReference>
<organism evidence="5 6">
    <name type="scientific">Variovorax beijingensis</name>
    <dbReference type="NCBI Taxonomy" id="2496117"/>
    <lineage>
        <taxon>Bacteria</taxon>
        <taxon>Pseudomonadati</taxon>
        <taxon>Pseudomonadota</taxon>
        <taxon>Betaproteobacteria</taxon>
        <taxon>Burkholderiales</taxon>
        <taxon>Comamonadaceae</taxon>
        <taxon>Variovorax</taxon>
    </lineage>
</organism>
<name>A0A561B772_9BURK</name>
<dbReference type="GO" id="GO:0000166">
    <property type="term" value="F:nucleotide binding"/>
    <property type="evidence" value="ECO:0007669"/>
    <property type="project" value="UniProtKB-KW"/>
</dbReference>
<evidence type="ECO:0000313" key="5">
    <source>
        <dbReference type="EMBL" id="TWD74670.1"/>
    </source>
</evidence>
<evidence type="ECO:0000259" key="4">
    <source>
        <dbReference type="Pfam" id="PF02872"/>
    </source>
</evidence>
<dbReference type="GO" id="GO:0030288">
    <property type="term" value="C:outer membrane-bounded periplasmic space"/>
    <property type="evidence" value="ECO:0007669"/>
    <property type="project" value="TreeGrafter"/>
</dbReference>